<accession>A0A8S4S331</accession>
<dbReference type="EMBL" id="CAKXAJ010025896">
    <property type="protein sequence ID" value="CAH2245168.1"/>
    <property type="molecule type" value="Genomic_DNA"/>
</dbReference>
<dbReference type="AlphaFoldDB" id="A0A8S4S331"/>
<name>A0A8S4S331_9NEOP</name>
<organism evidence="1 2">
    <name type="scientific">Pararge aegeria aegeria</name>
    <dbReference type="NCBI Taxonomy" id="348720"/>
    <lineage>
        <taxon>Eukaryota</taxon>
        <taxon>Metazoa</taxon>
        <taxon>Ecdysozoa</taxon>
        <taxon>Arthropoda</taxon>
        <taxon>Hexapoda</taxon>
        <taxon>Insecta</taxon>
        <taxon>Pterygota</taxon>
        <taxon>Neoptera</taxon>
        <taxon>Endopterygota</taxon>
        <taxon>Lepidoptera</taxon>
        <taxon>Glossata</taxon>
        <taxon>Ditrysia</taxon>
        <taxon>Papilionoidea</taxon>
        <taxon>Nymphalidae</taxon>
        <taxon>Satyrinae</taxon>
        <taxon>Satyrini</taxon>
        <taxon>Parargina</taxon>
        <taxon>Pararge</taxon>
    </lineage>
</organism>
<protein>
    <submittedName>
        <fullName evidence="1">Jg16738 protein</fullName>
    </submittedName>
</protein>
<evidence type="ECO:0000313" key="2">
    <source>
        <dbReference type="Proteomes" id="UP000838756"/>
    </source>
</evidence>
<reference evidence="1" key="1">
    <citation type="submission" date="2022-03" db="EMBL/GenBank/DDBJ databases">
        <authorList>
            <person name="Lindestad O."/>
        </authorList>
    </citation>
    <scope>NUCLEOTIDE SEQUENCE</scope>
</reference>
<sequence>MRLCFSFSPRARRSKGIDSLRTPDVRPKLSLDDWSNGVSDGDYRTPSVLGRSINPGPDEASAVSTITSAVFTFGVKWGNRLLCQQPKCPG</sequence>
<gene>
    <name evidence="1" type="primary">jg16738</name>
    <name evidence="1" type="ORF">PAEG_LOCUS21018</name>
</gene>
<comment type="caution">
    <text evidence="1">The sequence shown here is derived from an EMBL/GenBank/DDBJ whole genome shotgun (WGS) entry which is preliminary data.</text>
</comment>
<evidence type="ECO:0000313" key="1">
    <source>
        <dbReference type="EMBL" id="CAH2245168.1"/>
    </source>
</evidence>
<dbReference type="Proteomes" id="UP000838756">
    <property type="component" value="Unassembled WGS sequence"/>
</dbReference>
<proteinExistence type="predicted"/>
<keyword evidence="2" id="KW-1185">Reference proteome</keyword>